<proteinExistence type="inferred from homology"/>
<gene>
    <name evidence="14" type="primary">LOC111112083</name>
</gene>
<keyword evidence="8" id="KW-0406">Ion transport</keyword>
<feature type="transmembrane region" description="Helical" evidence="12">
    <location>
        <begin position="410"/>
        <end position="431"/>
    </location>
</feature>
<dbReference type="GeneID" id="111112083"/>
<evidence type="ECO:0000256" key="5">
    <source>
        <dbReference type="ARBA" id="ARBA00022692"/>
    </source>
</evidence>
<keyword evidence="10" id="KW-0407">Ion channel</keyword>
<keyword evidence="5 12" id="KW-0812">Transmembrane</keyword>
<feature type="transmembrane region" description="Helical" evidence="12">
    <location>
        <begin position="83"/>
        <end position="102"/>
    </location>
</feature>
<evidence type="ECO:0000256" key="11">
    <source>
        <dbReference type="SAM" id="MobiDB-lite"/>
    </source>
</evidence>
<dbReference type="KEGG" id="cvn:111112083"/>
<feature type="transmembrane region" description="Helical" evidence="12">
    <location>
        <begin position="443"/>
        <end position="467"/>
    </location>
</feature>
<evidence type="ECO:0000256" key="8">
    <source>
        <dbReference type="ARBA" id="ARBA00023065"/>
    </source>
</evidence>
<reference evidence="14" key="1">
    <citation type="submission" date="2025-08" db="UniProtKB">
        <authorList>
            <consortium name="RefSeq"/>
        </authorList>
    </citation>
    <scope>IDENTIFICATION</scope>
    <source>
        <tissue evidence="14">Whole sample</tissue>
    </source>
</reference>
<evidence type="ECO:0000256" key="1">
    <source>
        <dbReference type="ARBA" id="ARBA00004651"/>
    </source>
</evidence>
<dbReference type="Pfam" id="PF03189">
    <property type="entry name" value="Otopetrin"/>
    <property type="match status" value="1"/>
</dbReference>
<feature type="transmembrane region" description="Helical" evidence="12">
    <location>
        <begin position="188"/>
        <end position="206"/>
    </location>
</feature>
<organism evidence="13 14">
    <name type="scientific">Crassostrea virginica</name>
    <name type="common">Eastern oyster</name>
    <dbReference type="NCBI Taxonomy" id="6565"/>
    <lineage>
        <taxon>Eukaryota</taxon>
        <taxon>Metazoa</taxon>
        <taxon>Spiralia</taxon>
        <taxon>Lophotrochozoa</taxon>
        <taxon>Mollusca</taxon>
        <taxon>Bivalvia</taxon>
        <taxon>Autobranchia</taxon>
        <taxon>Pteriomorphia</taxon>
        <taxon>Ostreida</taxon>
        <taxon>Ostreoidea</taxon>
        <taxon>Ostreidae</taxon>
        <taxon>Crassostrea</taxon>
    </lineage>
</organism>
<dbReference type="Proteomes" id="UP000694844">
    <property type="component" value="Chromosome 9"/>
</dbReference>
<accession>A0A8B8BQA2</accession>
<dbReference type="RefSeq" id="XP_022305096.1">
    <property type="nucleotide sequence ID" value="XM_022449388.1"/>
</dbReference>
<dbReference type="PANTHER" id="PTHR21522:SF32">
    <property type="entry name" value="OTOPETRIN-2"/>
    <property type="match status" value="1"/>
</dbReference>
<dbReference type="PANTHER" id="PTHR21522">
    <property type="entry name" value="PROTON CHANNEL OTOP"/>
    <property type="match status" value="1"/>
</dbReference>
<name>A0A8B8BQA2_CRAVI</name>
<evidence type="ECO:0000256" key="6">
    <source>
        <dbReference type="ARBA" id="ARBA00022781"/>
    </source>
</evidence>
<dbReference type="GO" id="GO:0015252">
    <property type="term" value="F:proton channel activity"/>
    <property type="evidence" value="ECO:0007669"/>
    <property type="project" value="InterPro"/>
</dbReference>
<evidence type="ECO:0000256" key="2">
    <source>
        <dbReference type="ARBA" id="ARBA00006513"/>
    </source>
</evidence>
<comment type="similarity">
    <text evidence="2">Belongs to the otopetrin family.</text>
</comment>
<evidence type="ECO:0000313" key="13">
    <source>
        <dbReference type="Proteomes" id="UP000694844"/>
    </source>
</evidence>
<dbReference type="GO" id="GO:0005886">
    <property type="term" value="C:plasma membrane"/>
    <property type="evidence" value="ECO:0007669"/>
    <property type="project" value="UniProtKB-SubCell"/>
</dbReference>
<sequence length="621" mass="71223">MISFRQLQAETQSLLTSFEDDKKTDQTNFYGSISGSQELEEEDTSANTEQSSGRTNFYGSISGSQESEEENTSANTEQSSGTLLVVVLGVVLLSTMMSFFVVNRAELIFEKNTGKILVLSVLVAVSACGLLSVCALLAWSTRSEGNRSFDTESESTPILKSLKTNTAVNERGNQKNLKNNTFLMIKKSLYILFGCGYWIHCGQYAIKHKTTNNDLGLGYNILTIIYIFFLLIYLLRKQDTDITDHFCKKFLKLFILLSCVCIWLDALFSESDHLFTSNESSDNKTMEEDKSNATIRIETVIRKSDPFLSPAMIEFALMTIDLLFTKNNNFLEENESNLLNEDKDGEEKGIPIREEKNNENQIAHIEKQNKYTNYRFVFPIFFVAVCLVLIGFTMYVLITDAQTQDFKVYITIQLILKIFIFIISVACLLLIRSFLVLTFHLDVEAFVLIFSCFCNIVYHMFYIFAFFSDKWENSEKEEYRDFVNTCLYISLLENTLSIFIASFQTYFILGMHTSSRKHNSDAKVGHIDNSEDNCIKELLGGSKENIVYCMCFNLAIINAGLWLSDSIGEERIEIFSINLHEAYDEKVWIFLNKIILPLTIFFRFIIGLDFLKLYLERNKLK</sequence>
<feature type="transmembrane region" description="Helical" evidence="12">
    <location>
        <begin position="594"/>
        <end position="615"/>
    </location>
</feature>
<protein>
    <submittedName>
        <fullName evidence="14">Uncharacterized protein LOC111112083</fullName>
    </submittedName>
</protein>
<feature type="compositionally biased region" description="Polar residues" evidence="11">
    <location>
        <begin position="45"/>
        <end position="58"/>
    </location>
</feature>
<dbReference type="InterPro" id="IPR023298">
    <property type="entry name" value="ATPase_P-typ_TM_dom_sf"/>
</dbReference>
<keyword evidence="7 12" id="KW-1133">Transmembrane helix</keyword>
<feature type="transmembrane region" description="Helical" evidence="12">
    <location>
        <begin position="114"/>
        <end position="139"/>
    </location>
</feature>
<evidence type="ECO:0000313" key="14">
    <source>
        <dbReference type="RefSeq" id="XP_022305096.1"/>
    </source>
</evidence>
<comment type="subcellular location">
    <subcellularLocation>
        <location evidence="1">Cell membrane</location>
        <topology evidence="1">Multi-pass membrane protein</topology>
    </subcellularLocation>
</comment>
<evidence type="ECO:0000256" key="9">
    <source>
        <dbReference type="ARBA" id="ARBA00023136"/>
    </source>
</evidence>
<evidence type="ECO:0000256" key="12">
    <source>
        <dbReference type="SAM" id="Phobius"/>
    </source>
</evidence>
<keyword evidence="4" id="KW-1003">Cell membrane</keyword>
<evidence type="ECO:0000256" key="7">
    <source>
        <dbReference type="ARBA" id="ARBA00022989"/>
    </source>
</evidence>
<evidence type="ECO:0000256" key="3">
    <source>
        <dbReference type="ARBA" id="ARBA00022448"/>
    </source>
</evidence>
<feature type="compositionally biased region" description="Polar residues" evidence="11">
    <location>
        <begin position="26"/>
        <end position="37"/>
    </location>
</feature>
<evidence type="ECO:0000256" key="4">
    <source>
        <dbReference type="ARBA" id="ARBA00022475"/>
    </source>
</evidence>
<evidence type="ECO:0000256" key="10">
    <source>
        <dbReference type="ARBA" id="ARBA00023303"/>
    </source>
</evidence>
<keyword evidence="9 12" id="KW-0472">Membrane</keyword>
<dbReference type="SUPFAM" id="SSF81665">
    <property type="entry name" value="Calcium ATPase, transmembrane domain M"/>
    <property type="match status" value="1"/>
</dbReference>
<dbReference type="AlphaFoldDB" id="A0A8B8BQA2"/>
<keyword evidence="3" id="KW-0813">Transport</keyword>
<feature type="transmembrane region" description="Helical" evidence="12">
    <location>
        <begin position="218"/>
        <end position="235"/>
    </location>
</feature>
<keyword evidence="13" id="KW-1185">Reference proteome</keyword>
<feature type="transmembrane region" description="Helical" evidence="12">
    <location>
        <begin position="487"/>
        <end position="509"/>
    </location>
</feature>
<feature type="transmembrane region" description="Helical" evidence="12">
    <location>
        <begin position="376"/>
        <end position="398"/>
    </location>
</feature>
<dbReference type="OrthoDB" id="6205879at2759"/>
<dbReference type="InterPro" id="IPR004878">
    <property type="entry name" value="Otopetrin"/>
</dbReference>
<feature type="region of interest" description="Disordered" evidence="11">
    <location>
        <begin position="16"/>
        <end position="76"/>
    </location>
</feature>
<keyword evidence="6" id="KW-0375">Hydrogen ion transport</keyword>